<protein>
    <submittedName>
        <fullName evidence="1">Uncharacterized protein</fullName>
    </submittedName>
</protein>
<keyword evidence="2" id="KW-1185">Reference proteome</keyword>
<accession>A0A0C9UIG6</accession>
<dbReference type="Proteomes" id="UP000054279">
    <property type="component" value="Unassembled WGS sequence"/>
</dbReference>
<dbReference type="HOGENOM" id="CLU_022273_1_0_1"/>
<sequence length="504" mass="58025">MDLGVAWVQIQLLQHTMPQIYTRDIWENRKRKMRITIAFDFGSHILAFITIDHLCQVYWGASRAALPAQHLDPLVNFDHWLQTVIDWSQNIPFITGRKAPLAVKCIQESNSPFAGVGTYTANELFFLAGLCLFLTVPEVFYNPSRIARLCAGYMQIVYTTPSRILEIIKPSRRRDEYLISATIRERHSFQRYLHVFGRDKCYISARQKRLVEEAQFIIDYHQERTWDTDGGYSWIRNPIPEWASYYPSGPEYEFKDYFEPGFVREALDAHGAVLGGPIFSENRWSALGGCQVHTSPLSQAFPEYSPTFLNLDIYETIYIPSGLRAKHVPTYHFNLGFNAWSILTSFGSSSAYRIEKQNADGSINTVFLAPHQYPSSEFIRQSKLLRIIIAGSSMWTVGPLDFCGVARPVQEGRAPERMVYCLHDPGLNEHQTWLHLANDKSRVDNRKGRRHRPSTNKDVINARKRFREQAETDKENRAIQVEESQPPKRCRLSADKKLIVQGSI</sequence>
<proteinExistence type="predicted"/>
<dbReference type="OrthoDB" id="3268838at2759"/>
<dbReference type="AlphaFoldDB" id="A0A0C9UIG6"/>
<gene>
    <name evidence="1" type="ORF">M422DRAFT_274107</name>
</gene>
<organism evidence="1 2">
    <name type="scientific">Sphaerobolus stellatus (strain SS14)</name>
    <dbReference type="NCBI Taxonomy" id="990650"/>
    <lineage>
        <taxon>Eukaryota</taxon>
        <taxon>Fungi</taxon>
        <taxon>Dikarya</taxon>
        <taxon>Basidiomycota</taxon>
        <taxon>Agaricomycotina</taxon>
        <taxon>Agaricomycetes</taxon>
        <taxon>Phallomycetidae</taxon>
        <taxon>Geastrales</taxon>
        <taxon>Sphaerobolaceae</taxon>
        <taxon>Sphaerobolus</taxon>
    </lineage>
</organism>
<name>A0A0C9UIG6_SPHS4</name>
<dbReference type="EMBL" id="KN837441">
    <property type="protein sequence ID" value="KIJ25000.1"/>
    <property type="molecule type" value="Genomic_DNA"/>
</dbReference>
<evidence type="ECO:0000313" key="1">
    <source>
        <dbReference type="EMBL" id="KIJ25000.1"/>
    </source>
</evidence>
<evidence type="ECO:0000313" key="2">
    <source>
        <dbReference type="Proteomes" id="UP000054279"/>
    </source>
</evidence>
<reference evidence="1 2" key="1">
    <citation type="submission" date="2014-06" db="EMBL/GenBank/DDBJ databases">
        <title>Evolutionary Origins and Diversification of the Mycorrhizal Mutualists.</title>
        <authorList>
            <consortium name="DOE Joint Genome Institute"/>
            <consortium name="Mycorrhizal Genomics Consortium"/>
            <person name="Kohler A."/>
            <person name="Kuo A."/>
            <person name="Nagy L.G."/>
            <person name="Floudas D."/>
            <person name="Copeland A."/>
            <person name="Barry K.W."/>
            <person name="Cichocki N."/>
            <person name="Veneault-Fourrey C."/>
            <person name="LaButti K."/>
            <person name="Lindquist E.A."/>
            <person name="Lipzen A."/>
            <person name="Lundell T."/>
            <person name="Morin E."/>
            <person name="Murat C."/>
            <person name="Riley R."/>
            <person name="Ohm R."/>
            <person name="Sun H."/>
            <person name="Tunlid A."/>
            <person name="Henrissat B."/>
            <person name="Grigoriev I.V."/>
            <person name="Hibbett D.S."/>
            <person name="Martin F."/>
        </authorList>
    </citation>
    <scope>NUCLEOTIDE SEQUENCE [LARGE SCALE GENOMIC DNA]</scope>
    <source>
        <strain evidence="1 2">SS14</strain>
    </source>
</reference>